<evidence type="ECO:0000256" key="1">
    <source>
        <dbReference type="SAM" id="MobiDB-lite"/>
    </source>
</evidence>
<dbReference type="CDD" id="cd00090">
    <property type="entry name" value="HTH_ARSR"/>
    <property type="match status" value="1"/>
</dbReference>
<dbReference type="RefSeq" id="WP_010903828.1">
    <property type="nucleotide sequence ID" value="NZ_VRYN01000001.1"/>
</dbReference>
<accession>A0A4D6GQ37</accession>
<feature type="compositionally biased region" description="Low complexity" evidence="1">
    <location>
        <begin position="1"/>
        <end position="15"/>
    </location>
</feature>
<keyword evidence="2" id="KW-1133">Transmembrane helix</keyword>
<keyword evidence="2" id="KW-0472">Membrane</keyword>
<dbReference type="Gene3D" id="1.10.10.10">
    <property type="entry name" value="Winged helix-like DNA-binding domain superfamily/Winged helix DNA-binding domain"/>
    <property type="match status" value="1"/>
</dbReference>
<dbReference type="AlphaFoldDB" id="A0A4D6GQ37"/>
<feature type="region of interest" description="Disordered" evidence="1">
    <location>
        <begin position="1"/>
        <end position="24"/>
    </location>
</feature>
<dbReference type="EMBL" id="VRYN01000001">
    <property type="protein sequence ID" value="TYO82276.1"/>
    <property type="molecule type" value="Genomic_DNA"/>
</dbReference>
<evidence type="ECO:0000313" key="3">
    <source>
        <dbReference type="EMBL" id="QCC43779.1"/>
    </source>
</evidence>
<reference evidence="3" key="3">
    <citation type="journal article" name="MicrobiologyOpen">
        <title>Whole-genome comparison between the type strain of Halobacterium salinarum (DSM 3754(T)) and the laboratory strains R1 and NRC-1.</title>
        <authorList>
            <person name="Pfeiffer F."/>
            <person name="Losensky G."/>
            <person name="Marchfelder A."/>
            <person name="Habermann B."/>
            <person name="Dyall-Smith M."/>
        </authorList>
    </citation>
    <scope>NUCLEOTIDE SEQUENCE</scope>
    <source>
        <strain evidence="3">91-R6</strain>
    </source>
</reference>
<reference evidence="4 6" key="2">
    <citation type="submission" date="2019-07" db="EMBL/GenBank/DDBJ databases">
        <title>Genomic Encyclopedia of Archaeal and Bacterial Type Strains, Phase II (KMG-II): from individual species to whole genera.</title>
        <authorList>
            <person name="Goeker M."/>
        </authorList>
    </citation>
    <scope>NUCLEOTIDE SEQUENCE [LARGE SCALE GENOMIC DNA]</scope>
    <source>
        <strain evidence="4 6">DSM 3754</strain>
    </source>
</reference>
<evidence type="ECO:0000313" key="5">
    <source>
        <dbReference type="Proteomes" id="UP000296216"/>
    </source>
</evidence>
<dbReference type="GeneID" id="68694963"/>
<dbReference type="SUPFAM" id="SSF46785">
    <property type="entry name" value="Winged helix' DNA-binding domain"/>
    <property type="match status" value="1"/>
</dbReference>
<name>A0A4D6GQ37_HALS9</name>
<evidence type="ECO:0000313" key="4">
    <source>
        <dbReference type="EMBL" id="TYO82276.1"/>
    </source>
</evidence>
<dbReference type="InterPro" id="IPR036388">
    <property type="entry name" value="WH-like_DNA-bd_sf"/>
</dbReference>
<feature type="transmembrane region" description="Helical" evidence="2">
    <location>
        <begin position="185"/>
        <end position="204"/>
    </location>
</feature>
<proteinExistence type="predicted"/>
<sequence>MTGLLPSASEPSASSDGPRVVGVDSDDADQLLSALGSETARDIYAAVHDTPSTPSELAADMETSLQNIQYHLDRLEGAALVQECDTRYSSKGREMSVYGARDTPVVLFAGSEEDGESVRAALSGLFGGIGAVSLATVAVQHVGGGGASGVQIGTGAAAQAAPGAATSWDAVWTLMQVARYGLREAVVAGGGLLVVGLGVGAVIAKARAAW</sequence>
<dbReference type="Pfam" id="PF12840">
    <property type="entry name" value="HTH_20"/>
    <property type="match status" value="1"/>
</dbReference>
<gene>
    <name evidence="4" type="ORF">APQ99_00795</name>
    <name evidence="3" type="ORF">HBSAL_00160</name>
</gene>
<evidence type="ECO:0000256" key="2">
    <source>
        <dbReference type="SAM" id="Phobius"/>
    </source>
</evidence>
<reference evidence="3 5" key="1">
    <citation type="journal article" date="2019" name="Microbiol. Resour. Announc.">
        <title>The Genome Sequence of the Halobacterium salinarum Type Strain Is Closely Related to That of Laboratory Strains NRC-1 and R1.</title>
        <authorList>
            <person name="Pfeiffer F."/>
            <person name="Marchfelder A."/>
            <person name="Habermann B."/>
            <person name="Dyall-Smith M.L."/>
        </authorList>
    </citation>
    <scope>NUCLEOTIDE SEQUENCE [LARGE SCALE GENOMIC DNA]</scope>
    <source>
        <strain evidence="3">91-R6</strain>
        <strain evidence="5">ATCC 33171 / DSM 3754 / JCM 8978 / NBRC 102687 / NCIMB 764 / 91-R6</strain>
    </source>
</reference>
<dbReference type="Proteomes" id="UP000296216">
    <property type="component" value="Chromosome"/>
</dbReference>
<dbReference type="InterPro" id="IPR011991">
    <property type="entry name" value="ArsR-like_HTH"/>
</dbReference>
<protein>
    <submittedName>
        <fullName evidence="3">ArsR family transcription regulator</fullName>
    </submittedName>
    <submittedName>
        <fullName evidence="4">Transcriptional regulator, ArsR family</fullName>
    </submittedName>
</protein>
<keyword evidence="2" id="KW-0812">Transmembrane</keyword>
<organism evidence="3 5">
    <name type="scientific">Halobacterium salinarum (strain ATCC 33171 / DSM 3754 / JCM 8978 / NBRC 102687 / NCIMB 764 / 91-R6)</name>
    <dbReference type="NCBI Taxonomy" id="2597657"/>
    <lineage>
        <taxon>Archaea</taxon>
        <taxon>Methanobacteriati</taxon>
        <taxon>Methanobacteriota</taxon>
        <taxon>Stenosarchaea group</taxon>
        <taxon>Halobacteria</taxon>
        <taxon>Halobacteriales</taxon>
        <taxon>Halobacteriaceae</taxon>
        <taxon>Halobacterium</taxon>
    </lineage>
</organism>
<evidence type="ECO:0000313" key="6">
    <source>
        <dbReference type="Proteomes" id="UP000323075"/>
    </source>
</evidence>
<dbReference type="InterPro" id="IPR036390">
    <property type="entry name" value="WH_DNA-bd_sf"/>
</dbReference>
<dbReference type="EMBL" id="CP038631">
    <property type="protein sequence ID" value="QCC43779.1"/>
    <property type="molecule type" value="Genomic_DNA"/>
</dbReference>
<dbReference type="Proteomes" id="UP000323075">
    <property type="component" value="Unassembled WGS sequence"/>
</dbReference>